<comment type="caution">
    <text evidence="1">The sequence shown here is derived from an EMBL/GenBank/DDBJ whole genome shotgun (WGS) entry which is preliminary data.</text>
</comment>
<gene>
    <name evidence="1" type="ORF">DPMN_194314</name>
</gene>
<dbReference type="Proteomes" id="UP000828390">
    <property type="component" value="Unassembled WGS sequence"/>
</dbReference>
<keyword evidence="2" id="KW-1185">Reference proteome</keyword>
<evidence type="ECO:0000313" key="2">
    <source>
        <dbReference type="Proteomes" id="UP000828390"/>
    </source>
</evidence>
<organism evidence="1 2">
    <name type="scientific">Dreissena polymorpha</name>
    <name type="common">Zebra mussel</name>
    <name type="synonym">Mytilus polymorpha</name>
    <dbReference type="NCBI Taxonomy" id="45954"/>
    <lineage>
        <taxon>Eukaryota</taxon>
        <taxon>Metazoa</taxon>
        <taxon>Spiralia</taxon>
        <taxon>Lophotrochozoa</taxon>
        <taxon>Mollusca</taxon>
        <taxon>Bivalvia</taxon>
        <taxon>Autobranchia</taxon>
        <taxon>Heteroconchia</taxon>
        <taxon>Euheterodonta</taxon>
        <taxon>Imparidentia</taxon>
        <taxon>Neoheterodontei</taxon>
        <taxon>Myida</taxon>
        <taxon>Dreissenoidea</taxon>
        <taxon>Dreissenidae</taxon>
        <taxon>Dreissena</taxon>
    </lineage>
</organism>
<evidence type="ECO:0000313" key="1">
    <source>
        <dbReference type="EMBL" id="KAH3692473.1"/>
    </source>
</evidence>
<sequence>MMPLCISSHRLGLISYTDSRTYSTKASFMRSVFGLTICCTRRFCMSMNCSIIPLIADLKFSLGLLVKNFGVSVISPDVEPLSSSSTEYVVVDVAVGGGNFDLSCNSKSSL</sequence>
<accession>A0A9D3Y5X7</accession>
<reference evidence="1" key="2">
    <citation type="submission" date="2020-11" db="EMBL/GenBank/DDBJ databases">
        <authorList>
            <person name="McCartney M.A."/>
            <person name="Auch B."/>
            <person name="Kono T."/>
            <person name="Mallez S."/>
            <person name="Becker A."/>
            <person name="Gohl D.M."/>
            <person name="Silverstein K.A.T."/>
            <person name="Koren S."/>
            <person name="Bechman K.B."/>
            <person name="Herman A."/>
            <person name="Abrahante J.E."/>
            <person name="Garbe J."/>
        </authorList>
    </citation>
    <scope>NUCLEOTIDE SEQUENCE</scope>
    <source>
        <strain evidence="1">Duluth1</strain>
        <tissue evidence="1">Whole animal</tissue>
    </source>
</reference>
<dbReference type="AlphaFoldDB" id="A0A9D3Y5X7"/>
<proteinExistence type="predicted"/>
<reference evidence="1" key="1">
    <citation type="journal article" date="2019" name="bioRxiv">
        <title>The Genome of the Zebra Mussel, Dreissena polymorpha: A Resource for Invasive Species Research.</title>
        <authorList>
            <person name="McCartney M.A."/>
            <person name="Auch B."/>
            <person name="Kono T."/>
            <person name="Mallez S."/>
            <person name="Zhang Y."/>
            <person name="Obille A."/>
            <person name="Becker A."/>
            <person name="Abrahante J.E."/>
            <person name="Garbe J."/>
            <person name="Badalamenti J.P."/>
            <person name="Herman A."/>
            <person name="Mangelson H."/>
            <person name="Liachko I."/>
            <person name="Sullivan S."/>
            <person name="Sone E.D."/>
            <person name="Koren S."/>
            <person name="Silverstein K.A.T."/>
            <person name="Beckman K.B."/>
            <person name="Gohl D.M."/>
        </authorList>
    </citation>
    <scope>NUCLEOTIDE SEQUENCE</scope>
    <source>
        <strain evidence="1">Duluth1</strain>
        <tissue evidence="1">Whole animal</tissue>
    </source>
</reference>
<dbReference type="EMBL" id="JAIWYP010000022">
    <property type="protein sequence ID" value="KAH3692473.1"/>
    <property type="molecule type" value="Genomic_DNA"/>
</dbReference>
<protein>
    <submittedName>
        <fullName evidence="1">Uncharacterized protein</fullName>
    </submittedName>
</protein>
<name>A0A9D3Y5X7_DREPO</name>